<dbReference type="Gene3D" id="1.20.1250.40">
    <property type="match status" value="1"/>
</dbReference>
<dbReference type="GO" id="GO:0006384">
    <property type="term" value="P:transcription initiation at RNA polymerase III promoter"/>
    <property type="evidence" value="ECO:0007669"/>
    <property type="project" value="InterPro"/>
</dbReference>
<dbReference type="InterPro" id="IPR006590">
    <property type="entry name" value="RNA_pol_Rpb4/RPC9_core"/>
</dbReference>
<evidence type="ECO:0000256" key="10">
    <source>
        <dbReference type="ARBA" id="ARBA00043924"/>
    </source>
</evidence>
<keyword evidence="8" id="KW-0804">Transcription</keyword>
<dbReference type="PANTHER" id="PTHR15561:SF0">
    <property type="entry name" value="DNA-DIRECTED RNA POLYMERASE III SUBUNIT RPC9"/>
    <property type="match status" value="1"/>
</dbReference>
<dbReference type="EMBL" id="UZAM01010505">
    <property type="protein sequence ID" value="VDP12603.1"/>
    <property type="molecule type" value="Genomic_DNA"/>
</dbReference>
<comment type="function">
    <text evidence="12">DNA-dependent RNA polymerase catalyzes the transcription of DNA into RNA using the four ribonucleoside triphosphates as substrates. Specific peripheric component of RNA polymerase III (Pol III) which synthesizes small non-coding RNAs including 5S rRNA, snRNAs, tRNAs and miRNAs from at least 500 distinct genomic loci. With POLR3H/RPC8 forms a mobile stalk that protrudes from Pol III core and functions primarily in transcription initiation. Pol III plays a key role in sensing and limiting infection by intracellular bacteria and DNA viruses. Acts as nuclear and cytosolic DNA sensor involved in innate immune response. Can sense non-self dsDNA that serves as template for transcription into dsRNA. The non-self RNA polymerase III transcripts, such as Epstein-Barr virus-encoded RNAs (EBERs) induce type I interferon and NF-kappa-B through the RIG-I pathway.</text>
</comment>
<sequence length="140" mass="15770">MEVVNERRIYLSNYEVLRLLQEKGDQSEDKSSAPHSKALSTVVYETVKYLQGTPCIEQTEESIVKTIEQLKKFNLSKKEILQILNLRPSTPLELQMIITEGDQKLSEDSITEILSVVQESLSVASNHSADQDLSETSKDG</sequence>
<keyword evidence="5" id="KW-1003">Cell membrane</keyword>
<reference evidence="17" key="1">
    <citation type="submission" date="2016-06" db="UniProtKB">
        <authorList>
            <consortium name="WormBaseParasite"/>
        </authorList>
    </citation>
    <scope>IDENTIFICATION</scope>
</reference>
<dbReference type="InterPro" id="IPR005574">
    <property type="entry name" value="Rpb4/RPC9"/>
</dbReference>
<dbReference type="GO" id="GO:0000166">
    <property type="term" value="F:nucleotide binding"/>
    <property type="evidence" value="ECO:0007669"/>
    <property type="project" value="InterPro"/>
</dbReference>
<dbReference type="GO" id="GO:0005886">
    <property type="term" value="C:plasma membrane"/>
    <property type="evidence" value="ECO:0007669"/>
    <property type="project" value="UniProtKB-SubCell"/>
</dbReference>
<evidence type="ECO:0000256" key="1">
    <source>
        <dbReference type="ARBA" id="ARBA00004123"/>
    </source>
</evidence>
<proteinExistence type="inferred from homology"/>
<evidence type="ECO:0000256" key="11">
    <source>
        <dbReference type="ARBA" id="ARBA00044007"/>
    </source>
</evidence>
<keyword evidence="16" id="KW-1185">Reference proteome</keyword>
<evidence type="ECO:0000313" key="16">
    <source>
        <dbReference type="Proteomes" id="UP000270296"/>
    </source>
</evidence>
<dbReference type="Pfam" id="PF03874">
    <property type="entry name" value="RNA_pol_Rpb4"/>
    <property type="match status" value="1"/>
</dbReference>
<evidence type="ECO:0000256" key="9">
    <source>
        <dbReference type="ARBA" id="ARBA00023242"/>
    </source>
</evidence>
<evidence type="ECO:0000256" key="13">
    <source>
        <dbReference type="ARBA" id="ARBA00073026"/>
    </source>
</evidence>
<protein>
    <recommendedName>
        <fullName evidence="4">DNA-directed RNA polymerase III subunit RPC9</fullName>
    </recommendedName>
    <alternativeName>
        <fullName evidence="13">DNA-directed RNA polymerase III subunit rpc9</fullName>
    </alternativeName>
</protein>
<dbReference type="InterPro" id="IPR038324">
    <property type="entry name" value="Rpb4/RPC9_sf"/>
</dbReference>
<comment type="similarity">
    <text evidence="3">Belongs to the eukaryotic RPC9 RNA polymerase subunit family.</text>
</comment>
<evidence type="ECO:0000313" key="15">
    <source>
        <dbReference type="EMBL" id="VDP12603.1"/>
    </source>
</evidence>
<dbReference type="InterPro" id="IPR010997">
    <property type="entry name" value="HRDC-like_sf"/>
</dbReference>
<evidence type="ECO:0000313" key="17">
    <source>
        <dbReference type="WBParaSite" id="SBAD_0000756701-mRNA-1"/>
    </source>
</evidence>
<gene>
    <name evidence="15" type="ORF">SBAD_LOCUS7294</name>
</gene>
<name>A0A183IUJ7_9BILA</name>
<keyword evidence="6" id="KW-0240">DNA-directed RNA polymerase</keyword>
<dbReference type="SUPFAM" id="SSF47819">
    <property type="entry name" value="HRDC-like"/>
    <property type="match status" value="1"/>
</dbReference>
<evidence type="ECO:0000256" key="8">
    <source>
        <dbReference type="ARBA" id="ARBA00023163"/>
    </source>
</evidence>
<evidence type="ECO:0000256" key="6">
    <source>
        <dbReference type="ARBA" id="ARBA00022478"/>
    </source>
</evidence>
<dbReference type="SMART" id="SM00657">
    <property type="entry name" value="RPOL4c"/>
    <property type="match status" value="1"/>
</dbReference>
<comment type="subcellular location">
    <subcellularLocation>
        <location evidence="2">Cell membrane</location>
        <topology evidence="2">Peripheral membrane protein</topology>
        <orientation evidence="2">Cytoplasmic side</orientation>
    </subcellularLocation>
    <subcellularLocation>
        <location evidence="1">Nucleus</location>
    </subcellularLocation>
</comment>
<comment type="function">
    <text evidence="10">Accessory protein for the calcitonin gene-related peptide (CGRP) receptor. It modulates CGRP responsiveness in a variety of tissues.</text>
</comment>
<evidence type="ECO:0000256" key="5">
    <source>
        <dbReference type="ARBA" id="ARBA00022475"/>
    </source>
</evidence>
<evidence type="ECO:0000256" key="4">
    <source>
        <dbReference type="ARBA" id="ARBA00016672"/>
    </source>
</evidence>
<keyword evidence="7" id="KW-0472">Membrane</keyword>
<evidence type="ECO:0000259" key="14">
    <source>
        <dbReference type="SMART" id="SM00657"/>
    </source>
</evidence>
<dbReference type="FunFam" id="1.20.1250.40:FF:000002">
    <property type="entry name" value="DNA-directed RNA polymerase III subunit RPC9"/>
    <property type="match status" value="1"/>
</dbReference>
<evidence type="ECO:0000256" key="7">
    <source>
        <dbReference type="ARBA" id="ARBA00023136"/>
    </source>
</evidence>
<organism evidence="17">
    <name type="scientific">Soboliphyme baturini</name>
    <dbReference type="NCBI Taxonomy" id="241478"/>
    <lineage>
        <taxon>Eukaryota</taxon>
        <taxon>Metazoa</taxon>
        <taxon>Ecdysozoa</taxon>
        <taxon>Nematoda</taxon>
        <taxon>Enoplea</taxon>
        <taxon>Dorylaimia</taxon>
        <taxon>Dioctophymatida</taxon>
        <taxon>Dioctophymatoidea</taxon>
        <taxon>Soboliphymatidae</taxon>
        <taxon>Soboliphyme</taxon>
    </lineage>
</organism>
<comment type="subunit">
    <text evidence="11">Component of the RNA polymerase III complex consisting of 17 subunits: a ten-subunit horseshoe-shaped catalytic core composed of POLR3A/RPC1, POLR3B/RPC2, POLR1C/RPAC1, POLR1D/RPAC2, POLR3K/RPC10, POLR2E/RPABC1, POLR2F/RPABC2, POLR2H/RPABC3, POLR2K/RPABC4 and POLR2L/RPABC5; a mobile stalk composed of two subunits POLR3H/RPC8 and CRCP/RPC9, protruding from the core and functioning primarily in transcription initiation; and additional subunits homologous to general transcription factors of the RNA polymerase II machinery, POLR3C/RPC3-POLR3F/RPC6-POLR3G/RPC7 heterotrimer required for transcription initiation and POLR3D/RPC4-POLR3E/RPC5 heterodimer involved in both transcription initiation and termination.</text>
</comment>
<dbReference type="OrthoDB" id="1746530at2759"/>
<dbReference type="WBParaSite" id="SBAD_0000756701-mRNA-1">
    <property type="protein sequence ID" value="SBAD_0000756701-mRNA-1"/>
    <property type="gene ID" value="SBAD_0000756701"/>
</dbReference>
<evidence type="ECO:0000256" key="12">
    <source>
        <dbReference type="ARBA" id="ARBA00045808"/>
    </source>
</evidence>
<dbReference type="PANTHER" id="PTHR15561">
    <property type="entry name" value="CALCITONIN GENE-RELATED PEPTIDE-RECEPTOR COMPONENT PROTEIN"/>
    <property type="match status" value="1"/>
</dbReference>
<dbReference type="AlphaFoldDB" id="A0A183IUJ7"/>
<feature type="domain" description="RNA polymerase Rpb4/RPC9 core" evidence="14">
    <location>
        <begin position="1"/>
        <end position="124"/>
    </location>
</feature>
<dbReference type="InterPro" id="IPR038846">
    <property type="entry name" value="RPC9"/>
</dbReference>
<evidence type="ECO:0000256" key="3">
    <source>
        <dbReference type="ARBA" id="ARBA00006898"/>
    </source>
</evidence>
<evidence type="ECO:0000256" key="2">
    <source>
        <dbReference type="ARBA" id="ARBA00004413"/>
    </source>
</evidence>
<reference evidence="15 16" key="2">
    <citation type="submission" date="2018-11" db="EMBL/GenBank/DDBJ databases">
        <authorList>
            <consortium name="Pathogen Informatics"/>
        </authorList>
    </citation>
    <scope>NUCLEOTIDE SEQUENCE [LARGE SCALE GENOMIC DNA]</scope>
</reference>
<dbReference type="GO" id="GO:0005666">
    <property type="term" value="C:RNA polymerase III complex"/>
    <property type="evidence" value="ECO:0007669"/>
    <property type="project" value="InterPro"/>
</dbReference>
<accession>A0A183IUJ7</accession>
<dbReference type="Proteomes" id="UP000270296">
    <property type="component" value="Unassembled WGS sequence"/>
</dbReference>
<keyword evidence="9" id="KW-0539">Nucleus</keyword>